<dbReference type="SUPFAM" id="SSF103612">
    <property type="entry name" value="SBT domain"/>
    <property type="match status" value="1"/>
</dbReference>
<evidence type="ECO:0000256" key="2">
    <source>
        <dbReference type="ARBA" id="ARBA00022723"/>
    </source>
</evidence>
<keyword evidence="3 9" id="KW-0863">Zinc-finger</keyword>
<keyword evidence="2" id="KW-0479">Metal-binding</keyword>
<keyword evidence="5" id="KW-0805">Transcription regulation</keyword>
<dbReference type="Gene3D" id="4.10.1100.10">
    <property type="entry name" value="Transcription factor, SBP-box domain"/>
    <property type="match status" value="1"/>
</dbReference>
<evidence type="ECO:0000313" key="12">
    <source>
        <dbReference type="Proteomes" id="UP000824120"/>
    </source>
</evidence>
<proteinExistence type="predicted"/>
<evidence type="ECO:0000313" key="11">
    <source>
        <dbReference type="EMBL" id="KAG5610281.1"/>
    </source>
</evidence>
<evidence type="ECO:0000256" key="9">
    <source>
        <dbReference type="PROSITE-ProRule" id="PRU00470"/>
    </source>
</evidence>
<name>A0A9J5ZBP5_SOLCO</name>
<evidence type="ECO:0000256" key="5">
    <source>
        <dbReference type="ARBA" id="ARBA00023015"/>
    </source>
</evidence>
<dbReference type="PANTHER" id="PTHR31251">
    <property type="entry name" value="SQUAMOSA PROMOTER-BINDING-LIKE PROTEIN 4"/>
    <property type="match status" value="1"/>
</dbReference>
<dbReference type="InterPro" id="IPR036893">
    <property type="entry name" value="SBP_sf"/>
</dbReference>
<evidence type="ECO:0000256" key="6">
    <source>
        <dbReference type="ARBA" id="ARBA00023125"/>
    </source>
</evidence>
<evidence type="ECO:0000259" key="10">
    <source>
        <dbReference type="PROSITE" id="PS51141"/>
    </source>
</evidence>
<evidence type="ECO:0000256" key="8">
    <source>
        <dbReference type="ARBA" id="ARBA00023242"/>
    </source>
</evidence>
<keyword evidence="4" id="KW-0862">Zinc</keyword>
<comment type="subcellular location">
    <subcellularLocation>
        <location evidence="1">Nucleus</location>
    </subcellularLocation>
</comment>
<evidence type="ECO:0000256" key="1">
    <source>
        <dbReference type="ARBA" id="ARBA00004123"/>
    </source>
</evidence>
<dbReference type="PROSITE" id="PS51141">
    <property type="entry name" value="ZF_SBP"/>
    <property type="match status" value="1"/>
</dbReference>
<keyword evidence="6" id="KW-0238">DNA-binding</keyword>
<dbReference type="InterPro" id="IPR004333">
    <property type="entry name" value="SBP_dom"/>
</dbReference>
<protein>
    <recommendedName>
        <fullName evidence="10">SBP-type domain-containing protein</fullName>
    </recommendedName>
</protein>
<evidence type="ECO:0000256" key="7">
    <source>
        <dbReference type="ARBA" id="ARBA00023163"/>
    </source>
</evidence>
<dbReference type="OrthoDB" id="514967at2759"/>
<dbReference type="GO" id="GO:0003677">
    <property type="term" value="F:DNA binding"/>
    <property type="evidence" value="ECO:0007669"/>
    <property type="project" value="UniProtKB-KW"/>
</dbReference>
<dbReference type="AlphaFoldDB" id="A0A9J5ZBP5"/>
<dbReference type="Pfam" id="PF03110">
    <property type="entry name" value="SBP"/>
    <property type="match status" value="1"/>
</dbReference>
<gene>
    <name evidence="11" type="ORF">H5410_021562</name>
</gene>
<organism evidence="11 12">
    <name type="scientific">Solanum commersonii</name>
    <name type="common">Commerson's wild potato</name>
    <name type="synonym">Commerson's nightshade</name>
    <dbReference type="NCBI Taxonomy" id="4109"/>
    <lineage>
        <taxon>Eukaryota</taxon>
        <taxon>Viridiplantae</taxon>
        <taxon>Streptophyta</taxon>
        <taxon>Embryophyta</taxon>
        <taxon>Tracheophyta</taxon>
        <taxon>Spermatophyta</taxon>
        <taxon>Magnoliopsida</taxon>
        <taxon>eudicotyledons</taxon>
        <taxon>Gunneridae</taxon>
        <taxon>Pentapetalae</taxon>
        <taxon>asterids</taxon>
        <taxon>lamiids</taxon>
        <taxon>Solanales</taxon>
        <taxon>Solanaceae</taxon>
        <taxon>Solanoideae</taxon>
        <taxon>Solaneae</taxon>
        <taxon>Solanum</taxon>
    </lineage>
</organism>
<sequence>MIAISSMECNVKWMMFGSKDPKTDSVSSNFSGFDTVGVYDFDDVDPTSDSKPSNFTFHVEKSIVELSTTSPPMDAYDGPFKLGKRTFESNSGESSVELRSFSISPISSPIAPKKTKFSTHNPLIPHCQVIILGVERRFCQLCSRFHSLSDFDENKRSCRRRLSDHNARRRKPQQETIQFNSTRLSSLFYDNRQSMNLVFNNDPLVHSKPTADSTWETSEVSKFTLTRGLTLKPYKADSINGQSLVGRVKLSGTTEMRTNASNLYSVSNGTTAEVLSQGVKETTFSLNMGVVPELPRALSLLSNENEFISIGHSTHVNQIIIPEQVMHAIPQSLPFESTEHWQAETTSIQSTHSYLGCEWSQWW</sequence>
<accession>A0A9J5ZBP5</accession>
<evidence type="ECO:0000256" key="4">
    <source>
        <dbReference type="ARBA" id="ARBA00022833"/>
    </source>
</evidence>
<dbReference type="GO" id="GO:0005634">
    <property type="term" value="C:nucleus"/>
    <property type="evidence" value="ECO:0007669"/>
    <property type="project" value="UniProtKB-SubCell"/>
</dbReference>
<dbReference type="EMBL" id="JACXVP010000004">
    <property type="protein sequence ID" value="KAG5610281.1"/>
    <property type="molecule type" value="Genomic_DNA"/>
</dbReference>
<keyword evidence="8" id="KW-0539">Nucleus</keyword>
<feature type="domain" description="SBP-type" evidence="10">
    <location>
        <begin position="91"/>
        <end position="172"/>
    </location>
</feature>
<dbReference type="PANTHER" id="PTHR31251:SF74">
    <property type="entry name" value="SQUAMOSA PROMOTER-BINDING-LIKE PROTEIN 2"/>
    <property type="match status" value="1"/>
</dbReference>
<keyword evidence="12" id="KW-1185">Reference proteome</keyword>
<keyword evidence="7" id="KW-0804">Transcription</keyword>
<comment type="caution">
    <text evidence="11">The sequence shown here is derived from an EMBL/GenBank/DDBJ whole genome shotgun (WGS) entry which is preliminary data.</text>
</comment>
<evidence type="ECO:0000256" key="3">
    <source>
        <dbReference type="ARBA" id="ARBA00022771"/>
    </source>
</evidence>
<reference evidence="11 12" key="1">
    <citation type="submission" date="2020-09" db="EMBL/GenBank/DDBJ databases">
        <title>De no assembly of potato wild relative species, Solanum commersonii.</title>
        <authorList>
            <person name="Cho K."/>
        </authorList>
    </citation>
    <scope>NUCLEOTIDE SEQUENCE [LARGE SCALE GENOMIC DNA]</scope>
    <source>
        <strain evidence="11">LZ3.2</strain>
        <tissue evidence="11">Leaf</tissue>
    </source>
</reference>
<dbReference type="GO" id="GO:0008270">
    <property type="term" value="F:zinc ion binding"/>
    <property type="evidence" value="ECO:0007669"/>
    <property type="project" value="UniProtKB-KW"/>
</dbReference>
<dbReference type="InterPro" id="IPR044817">
    <property type="entry name" value="SBP-like"/>
</dbReference>
<dbReference type="Proteomes" id="UP000824120">
    <property type="component" value="Chromosome 4"/>
</dbReference>